<sequence>MYSGLLSMPLNGFKLGCYSLETVLLSSLLCFYSKTCIDSYHDFTSYDYYNKSLDVIFNSTNEVIQLNSSLTRFNINDTIEIMANELFLMNDSTIVLHQIIVLINITIDLMHLNY</sequence>
<evidence type="ECO:0000313" key="1">
    <source>
        <dbReference type="EMBL" id="CAF0899819.1"/>
    </source>
</evidence>
<dbReference type="Proteomes" id="UP000663852">
    <property type="component" value="Unassembled WGS sequence"/>
</dbReference>
<dbReference type="EMBL" id="CAJNOR010000389">
    <property type="protein sequence ID" value="CAF0899819.1"/>
    <property type="molecule type" value="Genomic_DNA"/>
</dbReference>
<evidence type="ECO:0000313" key="3">
    <source>
        <dbReference type="Proteomes" id="UP000663828"/>
    </source>
</evidence>
<protein>
    <submittedName>
        <fullName evidence="1">Uncharacterized protein</fullName>
    </submittedName>
</protein>
<dbReference type="EMBL" id="CAJNOJ010000444">
    <property type="protein sequence ID" value="CAF1450446.1"/>
    <property type="molecule type" value="Genomic_DNA"/>
</dbReference>
<accession>A0A813ZIQ9</accession>
<gene>
    <name evidence="2" type="ORF">EDS130_LOCUS39483</name>
    <name evidence="1" type="ORF">XAT740_LOCUS7962</name>
</gene>
<comment type="caution">
    <text evidence="1">The sequence shown here is derived from an EMBL/GenBank/DDBJ whole genome shotgun (WGS) entry which is preliminary data.</text>
</comment>
<evidence type="ECO:0000313" key="2">
    <source>
        <dbReference type="EMBL" id="CAF1450446.1"/>
    </source>
</evidence>
<proteinExistence type="predicted"/>
<keyword evidence="3" id="KW-1185">Reference proteome</keyword>
<dbReference type="AlphaFoldDB" id="A0A813ZIQ9"/>
<organism evidence="1 3">
    <name type="scientific">Adineta ricciae</name>
    <name type="common">Rotifer</name>
    <dbReference type="NCBI Taxonomy" id="249248"/>
    <lineage>
        <taxon>Eukaryota</taxon>
        <taxon>Metazoa</taxon>
        <taxon>Spiralia</taxon>
        <taxon>Gnathifera</taxon>
        <taxon>Rotifera</taxon>
        <taxon>Eurotatoria</taxon>
        <taxon>Bdelloidea</taxon>
        <taxon>Adinetida</taxon>
        <taxon>Adinetidae</taxon>
        <taxon>Adineta</taxon>
    </lineage>
</organism>
<reference evidence="1" key="1">
    <citation type="submission" date="2021-02" db="EMBL/GenBank/DDBJ databases">
        <authorList>
            <person name="Nowell W R."/>
        </authorList>
    </citation>
    <scope>NUCLEOTIDE SEQUENCE</scope>
</reference>
<name>A0A813ZIQ9_ADIRI</name>
<dbReference type="Proteomes" id="UP000663828">
    <property type="component" value="Unassembled WGS sequence"/>
</dbReference>